<dbReference type="EMBL" id="BLXT01007309">
    <property type="protein sequence ID" value="GFO38279.1"/>
    <property type="molecule type" value="Genomic_DNA"/>
</dbReference>
<keyword evidence="3" id="KW-1185">Reference proteome</keyword>
<dbReference type="Proteomes" id="UP000735302">
    <property type="component" value="Unassembled WGS sequence"/>
</dbReference>
<sequence>MRILLLKGKKDKVVITIVHRLAGLAGSPDGKIKITAERSQQRFKASLLTTVPPMPPLGGHKSSSTVILISNYTLRRSVFAVGERWWHNGQRAHPEICRDPSVAGSSPATDGLPGGGFKA</sequence>
<gene>
    <name evidence="2" type="ORF">PoB_006478400</name>
</gene>
<reference evidence="2 3" key="1">
    <citation type="journal article" date="2021" name="Elife">
        <title>Chloroplast acquisition without the gene transfer in kleptoplastic sea slugs, Plakobranchus ocellatus.</title>
        <authorList>
            <person name="Maeda T."/>
            <person name="Takahashi S."/>
            <person name="Yoshida T."/>
            <person name="Shimamura S."/>
            <person name="Takaki Y."/>
            <person name="Nagai Y."/>
            <person name="Toyoda A."/>
            <person name="Suzuki Y."/>
            <person name="Arimoto A."/>
            <person name="Ishii H."/>
            <person name="Satoh N."/>
            <person name="Nishiyama T."/>
            <person name="Hasebe M."/>
            <person name="Maruyama T."/>
            <person name="Minagawa J."/>
            <person name="Obokata J."/>
            <person name="Shigenobu S."/>
        </authorList>
    </citation>
    <scope>NUCLEOTIDE SEQUENCE [LARGE SCALE GENOMIC DNA]</scope>
</reference>
<accession>A0AAV4D276</accession>
<evidence type="ECO:0000313" key="2">
    <source>
        <dbReference type="EMBL" id="GFO38279.1"/>
    </source>
</evidence>
<name>A0AAV4D276_9GAST</name>
<feature type="region of interest" description="Disordered" evidence="1">
    <location>
        <begin position="96"/>
        <end position="119"/>
    </location>
</feature>
<dbReference type="AlphaFoldDB" id="A0AAV4D276"/>
<proteinExistence type="predicted"/>
<evidence type="ECO:0000256" key="1">
    <source>
        <dbReference type="SAM" id="MobiDB-lite"/>
    </source>
</evidence>
<protein>
    <submittedName>
        <fullName evidence="2">Uncharacterized protein</fullName>
    </submittedName>
</protein>
<organism evidence="2 3">
    <name type="scientific">Plakobranchus ocellatus</name>
    <dbReference type="NCBI Taxonomy" id="259542"/>
    <lineage>
        <taxon>Eukaryota</taxon>
        <taxon>Metazoa</taxon>
        <taxon>Spiralia</taxon>
        <taxon>Lophotrochozoa</taxon>
        <taxon>Mollusca</taxon>
        <taxon>Gastropoda</taxon>
        <taxon>Heterobranchia</taxon>
        <taxon>Euthyneura</taxon>
        <taxon>Panpulmonata</taxon>
        <taxon>Sacoglossa</taxon>
        <taxon>Placobranchoidea</taxon>
        <taxon>Plakobranchidae</taxon>
        <taxon>Plakobranchus</taxon>
    </lineage>
</organism>
<evidence type="ECO:0000313" key="3">
    <source>
        <dbReference type="Proteomes" id="UP000735302"/>
    </source>
</evidence>
<comment type="caution">
    <text evidence="2">The sequence shown here is derived from an EMBL/GenBank/DDBJ whole genome shotgun (WGS) entry which is preliminary data.</text>
</comment>